<dbReference type="Gene3D" id="3.80.10.10">
    <property type="entry name" value="Ribonuclease Inhibitor"/>
    <property type="match status" value="3"/>
</dbReference>
<evidence type="ECO:0000256" key="10">
    <source>
        <dbReference type="ARBA" id="ARBA00023136"/>
    </source>
</evidence>
<feature type="domain" description="Disease resistance R13L4/SHOC-2-like LRR" evidence="14">
    <location>
        <begin position="258"/>
        <end position="357"/>
    </location>
</feature>
<dbReference type="FunFam" id="3.80.10.10:FF:000041">
    <property type="entry name" value="LRR receptor-like serine/threonine-protein kinase ERECTA"/>
    <property type="match status" value="1"/>
</dbReference>
<keyword evidence="16" id="KW-1185">Reference proteome</keyword>
<dbReference type="SUPFAM" id="SSF52058">
    <property type="entry name" value="L domain-like"/>
    <property type="match status" value="2"/>
</dbReference>
<dbReference type="AlphaFoldDB" id="A0ABD3GHX2"/>
<dbReference type="Pfam" id="PF08263">
    <property type="entry name" value="LRRNT_2"/>
    <property type="match status" value="1"/>
</dbReference>
<dbReference type="GO" id="GO:0016020">
    <property type="term" value="C:membrane"/>
    <property type="evidence" value="ECO:0007669"/>
    <property type="project" value="UniProtKB-SubCell"/>
</dbReference>
<keyword evidence="2" id="KW-0723">Serine/threonine-protein kinase</keyword>
<dbReference type="Pfam" id="PF23598">
    <property type="entry name" value="LRR_14"/>
    <property type="match status" value="1"/>
</dbReference>
<feature type="domain" description="Leucine-rich repeat-containing N-terminal plant-type" evidence="13">
    <location>
        <begin position="33"/>
        <end position="71"/>
    </location>
</feature>
<dbReference type="FunFam" id="3.80.10.10:FF:000095">
    <property type="entry name" value="LRR receptor-like serine/threonine-protein kinase GSO1"/>
    <property type="match status" value="1"/>
</dbReference>
<evidence type="ECO:0000256" key="5">
    <source>
        <dbReference type="ARBA" id="ARBA00022729"/>
    </source>
</evidence>
<keyword evidence="8" id="KW-0418">Kinase</keyword>
<evidence type="ECO:0000259" key="13">
    <source>
        <dbReference type="Pfam" id="PF08263"/>
    </source>
</evidence>
<feature type="chain" id="PRO_5044868391" description="Leucine-rich repeat-containing N-terminal plant-type domain-containing protein" evidence="12">
    <location>
        <begin position="25"/>
        <end position="644"/>
    </location>
</feature>
<evidence type="ECO:0000313" key="15">
    <source>
        <dbReference type="EMBL" id="KAL3678795.1"/>
    </source>
</evidence>
<feature type="signal peptide" evidence="12">
    <location>
        <begin position="1"/>
        <end position="24"/>
    </location>
</feature>
<dbReference type="Proteomes" id="UP001633002">
    <property type="component" value="Unassembled WGS sequence"/>
</dbReference>
<dbReference type="Pfam" id="PF00560">
    <property type="entry name" value="LRR_1"/>
    <property type="match status" value="3"/>
</dbReference>
<comment type="caution">
    <text evidence="15">The sequence shown here is derived from an EMBL/GenBank/DDBJ whole genome shotgun (WGS) entry which is preliminary data.</text>
</comment>
<name>A0ABD3GHX2_9MARC</name>
<evidence type="ECO:0000256" key="2">
    <source>
        <dbReference type="ARBA" id="ARBA00022527"/>
    </source>
</evidence>
<evidence type="ECO:0000256" key="8">
    <source>
        <dbReference type="ARBA" id="ARBA00022777"/>
    </source>
</evidence>
<sequence length="644" mass="70800">MGFPEMWMAVTALILSVCVSKCGAHYQSSQCDANDQKALLEFKAGFITSGFVWTTWDPESSCCGWDGVVCTDSGRVQLLMLGEYWGRHGPYPSAERDPKYKGVVGVTLGELSELQRLDLTMVLFNGPMPDVFDKLKKLEELNIYFNNFSGSLPPSIGSATSLKFLKVDGNGYQWTFPNVRPAGIPSSFCQLKNLRNLTLTYFKLNGHIPDCFCKFHALTVLELNDNELEGGIPRCLGSDLRKLETIDLSGNRLSGDIPALLGLTRLKSIDLHGNKLSGSIPKEIGKLVHLQSLVLRKNSLSGAVPAAIGNLAQLTVLDLDYNSITRIPREIGKLSKLTYLSFRDNQLQGSLPPEIGNCGTQGEGGVYFEISNNKLSGPIPDVFGGGHFNFFFGQNNRFTGGFPLSLAMIGNVDVSNNRLSDLKQVGTLSRSPKLYYLVIANNRFSGPLPSWLESLVTGAKELSTLHLAFNKFTGPVPAYWFTLPYFYGVTLNASHNLLTGPLPSLSSSTVVSTLDLNHNRISGPIPSKFFGALLNSTFYLDLSFNQLSGSLPQNSGDFQNIYYLDLSDNKLTGKVPESIEKIPSLSYLDLSHNNFTGRVPYGVSRERVRQLERAAKRKLSGDKPRTGQVLSNVIVEQLYNNSEI</sequence>
<evidence type="ECO:0000256" key="3">
    <source>
        <dbReference type="ARBA" id="ARBA00022614"/>
    </source>
</evidence>
<evidence type="ECO:0000256" key="12">
    <source>
        <dbReference type="SAM" id="SignalP"/>
    </source>
</evidence>
<dbReference type="Pfam" id="PF13855">
    <property type="entry name" value="LRR_8"/>
    <property type="match status" value="1"/>
</dbReference>
<dbReference type="SMART" id="SM00369">
    <property type="entry name" value="LRR_TYP"/>
    <property type="match status" value="7"/>
</dbReference>
<evidence type="ECO:0000256" key="1">
    <source>
        <dbReference type="ARBA" id="ARBA00004167"/>
    </source>
</evidence>
<proteinExistence type="predicted"/>
<protein>
    <recommendedName>
        <fullName evidence="17">Leucine-rich repeat-containing N-terminal plant-type domain-containing protein</fullName>
    </recommendedName>
</protein>
<keyword evidence="5 12" id="KW-0732">Signal</keyword>
<dbReference type="EMBL" id="JBJQOH010000007">
    <property type="protein sequence ID" value="KAL3678795.1"/>
    <property type="molecule type" value="Genomic_DNA"/>
</dbReference>
<dbReference type="PANTHER" id="PTHR45974">
    <property type="entry name" value="RECEPTOR-LIKE PROTEIN 55"/>
    <property type="match status" value="1"/>
</dbReference>
<evidence type="ECO:0000256" key="4">
    <source>
        <dbReference type="ARBA" id="ARBA00022679"/>
    </source>
</evidence>
<dbReference type="InterPro" id="IPR003591">
    <property type="entry name" value="Leu-rich_rpt_typical-subtyp"/>
</dbReference>
<dbReference type="InterPro" id="IPR032675">
    <property type="entry name" value="LRR_dom_sf"/>
</dbReference>
<evidence type="ECO:0000259" key="14">
    <source>
        <dbReference type="Pfam" id="PF23598"/>
    </source>
</evidence>
<keyword evidence="4" id="KW-0808">Transferase</keyword>
<dbReference type="PANTHER" id="PTHR45974:SF260">
    <property type="entry name" value="PROTEIN KINASE DOMAIN-CONTAINING PROTEIN"/>
    <property type="match status" value="1"/>
</dbReference>
<dbReference type="InterPro" id="IPR055414">
    <property type="entry name" value="LRR_R13L4/SHOC2-like"/>
</dbReference>
<evidence type="ECO:0008006" key="17">
    <source>
        <dbReference type="Google" id="ProtNLM"/>
    </source>
</evidence>
<dbReference type="GO" id="GO:0005524">
    <property type="term" value="F:ATP binding"/>
    <property type="evidence" value="ECO:0007669"/>
    <property type="project" value="UniProtKB-KW"/>
</dbReference>
<keyword evidence="6" id="KW-0677">Repeat</keyword>
<keyword evidence="3" id="KW-0433">Leucine-rich repeat</keyword>
<organism evidence="15 16">
    <name type="scientific">Riccia sorocarpa</name>
    <dbReference type="NCBI Taxonomy" id="122646"/>
    <lineage>
        <taxon>Eukaryota</taxon>
        <taxon>Viridiplantae</taxon>
        <taxon>Streptophyta</taxon>
        <taxon>Embryophyta</taxon>
        <taxon>Marchantiophyta</taxon>
        <taxon>Marchantiopsida</taxon>
        <taxon>Marchantiidae</taxon>
        <taxon>Marchantiales</taxon>
        <taxon>Ricciaceae</taxon>
        <taxon>Riccia</taxon>
    </lineage>
</organism>
<evidence type="ECO:0000256" key="6">
    <source>
        <dbReference type="ARBA" id="ARBA00022737"/>
    </source>
</evidence>
<keyword evidence="7" id="KW-0547">Nucleotide-binding</keyword>
<evidence type="ECO:0000256" key="7">
    <source>
        <dbReference type="ARBA" id="ARBA00022741"/>
    </source>
</evidence>
<dbReference type="PROSITE" id="PS51450">
    <property type="entry name" value="LRR"/>
    <property type="match status" value="2"/>
</dbReference>
<gene>
    <name evidence="15" type="ORF">R1sor_021751</name>
</gene>
<evidence type="ECO:0000313" key="16">
    <source>
        <dbReference type="Proteomes" id="UP001633002"/>
    </source>
</evidence>
<keyword evidence="9" id="KW-0067">ATP-binding</keyword>
<evidence type="ECO:0000256" key="9">
    <source>
        <dbReference type="ARBA" id="ARBA00022840"/>
    </source>
</evidence>
<evidence type="ECO:0000256" key="11">
    <source>
        <dbReference type="ARBA" id="ARBA00023180"/>
    </source>
</evidence>
<comment type="subcellular location">
    <subcellularLocation>
        <location evidence="1">Membrane</location>
        <topology evidence="1">Single-pass membrane protein</topology>
    </subcellularLocation>
</comment>
<keyword evidence="10" id="KW-0472">Membrane</keyword>
<accession>A0ABD3GHX2</accession>
<dbReference type="InterPro" id="IPR013210">
    <property type="entry name" value="LRR_N_plant-typ"/>
</dbReference>
<keyword evidence="11" id="KW-0325">Glycoprotein</keyword>
<reference evidence="15 16" key="1">
    <citation type="submission" date="2024-09" db="EMBL/GenBank/DDBJ databases">
        <title>Chromosome-scale assembly of Riccia sorocarpa.</title>
        <authorList>
            <person name="Paukszto L."/>
        </authorList>
    </citation>
    <scope>NUCLEOTIDE SEQUENCE [LARGE SCALE GENOMIC DNA]</scope>
    <source>
        <strain evidence="15">LP-2024</strain>
        <tissue evidence="15">Aerial parts of the thallus</tissue>
    </source>
</reference>
<dbReference type="GO" id="GO:0004674">
    <property type="term" value="F:protein serine/threonine kinase activity"/>
    <property type="evidence" value="ECO:0007669"/>
    <property type="project" value="UniProtKB-KW"/>
</dbReference>
<dbReference type="InterPro" id="IPR001611">
    <property type="entry name" value="Leu-rich_rpt"/>
</dbReference>